<keyword evidence="11" id="KW-1185">Reference proteome</keyword>
<dbReference type="Gene3D" id="3.40.50.300">
    <property type="entry name" value="P-loop containing nucleotide triphosphate hydrolases"/>
    <property type="match status" value="1"/>
</dbReference>
<proteinExistence type="predicted"/>
<dbReference type="Gene3D" id="3.80.10.10">
    <property type="entry name" value="Ribonuclease Inhibitor"/>
    <property type="match status" value="2"/>
</dbReference>
<keyword evidence="6" id="KW-0832">Ubl conjugation</keyword>
<dbReference type="GO" id="GO:0005829">
    <property type="term" value="C:cytosol"/>
    <property type="evidence" value="ECO:0007669"/>
    <property type="project" value="UniProtKB-SubCell"/>
</dbReference>
<evidence type="ECO:0000259" key="9">
    <source>
        <dbReference type="PROSITE" id="PS50837"/>
    </source>
</evidence>
<evidence type="ECO:0000256" key="6">
    <source>
        <dbReference type="ARBA" id="ARBA00022843"/>
    </source>
</evidence>
<evidence type="ECO:0000256" key="5">
    <source>
        <dbReference type="ARBA" id="ARBA00022840"/>
    </source>
</evidence>
<dbReference type="InterPro" id="IPR027417">
    <property type="entry name" value="P-loop_NTPase"/>
</dbReference>
<keyword evidence="5" id="KW-0067">ATP-binding</keyword>
<dbReference type="InterPro" id="IPR050637">
    <property type="entry name" value="NLRP_innate_immun_reg"/>
</dbReference>
<dbReference type="InterPro" id="IPR007111">
    <property type="entry name" value="NACHT_NTPase"/>
</dbReference>
<dbReference type="SUPFAM" id="SSF52540">
    <property type="entry name" value="P-loop containing nucleoside triphosphate hydrolases"/>
    <property type="match status" value="1"/>
</dbReference>
<dbReference type="InterPro" id="IPR041267">
    <property type="entry name" value="NLRP_HD2"/>
</dbReference>
<keyword evidence="4" id="KW-0547">Nucleotide-binding</keyword>
<keyword evidence="2" id="KW-0963">Cytoplasm</keyword>
<comment type="subcellular location">
    <subcellularLocation>
        <location evidence="1">Inflammasome</location>
    </subcellularLocation>
</comment>
<protein>
    <recommendedName>
        <fullName evidence="9">NACHT domain-containing protein</fullName>
    </recommendedName>
</protein>
<keyword evidence="3" id="KW-0677">Repeat</keyword>
<dbReference type="PANTHER" id="PTHR45690:SF19">
    <property type="entry name" value="NACHT, LRR AND PYD DOMAINS-CONTAINING PROTEIN 3"/>
    <property type="match status" value="1"/>
</dbReference>
<name>A0AAV6GTI9_9TELE</name>
<reference evidence="10" key="1">
    <citation type="submission" date="2020-10" db="EMBL/GenBank/DDBJ databases">
        <title>Chromosome-scale genome assembly of the Allis shad, Alosa alosa.</title>
        <authorList>
            <person name="Margot Z."/>
            <person name="Christophe K."/>
            <person name="Cabau C."/>
            <person name="Louis A."/>
            <person name="Berthelot C."/>
            <person name="Parey E."/>
            <person name="Roest Crollius H."/>
            <person name="Montfort J."/>
            <person name="Robinson-Rechavi M."/>
            <person name="Bucao C."/>
            <person name="Bouchez O."/>
            <person name="Gislard M."/>
            <person name="Lluch J."/>
            <person name="Milhes M."/>
            <person name="Lampietro C."/>
            <person name="Lopez Roques C."/>
            <person name="Donnadieu C."/>
            <person name="Braasch I."/>
            <person name="Desvignes T."/>
            <person name="Postlethwait J."/>
            <person name="Bobe J."/>
            <person name="Guiguen Y."/>
        </authorList>
    </citation>
    <scope>NUCLEOTIDE SEQUENCE</scope>
    <source>
        <strain evidence="10">M-15738</strain>
        <tissue evidence="10">Blood</tissue>
    </source>
</reference>
<evidence type="ECO:0000256" key="7">
    <source>
        <dbReference type="ARBA" id="ARBA00023198"/>
    </source>
</evidence>
<accession>A0AAV6GTI9</accession>
<dbReference type="PANTHER" id="PTHR45690">
    <property type="entry name" value="NACHT, LRR AND PYD DOMAINS-CONTAINING PROTEIN 12"/>
    <property type="match status" value="1"/>
</dbReference>
<feature type="domain" description="NACHT" evidence="9">
    <location>
        <begin position="145"/>
        <end position="276"/>
    </location>
</feature>
<dbReference type="Pfam" id="PF14484">
    <property type="entry name" value="FISNA"/>
    <property type="match status" value="1"/>
</dbReference>
<comment type="caution">
    <text evidence="10">The sequence shown here is derived from an EMBL/GenBank/DDBJ whole genome shotgun (WGS) entry which is preliminary data.</text>
</comment>
<dbReference type="GO" id="GO:0005524">
    <property type="term" value="F:ATP binding"/>
    <property type="evidence" value="ECO:0007669"/>
    <property type="project" value="UniProtKB-KW"/>
</dbReference>
<dbReference type="Pfam" id="PF05729">
    <property type="entry name" value="NACHT"/>
    <property type="match status" value="1"/>
</dbReference>
<evidence type="ECO:0000256" key="4">
    <source>
        <dbReference type="ARBA" id="ARBA00022741"/>
    </source>
</evidence>
<evidence type="ECO:0000256" key="3">
    <source>
        <dbReference type="ARBA" id="ARBA00022737"/>
    </source>
</evidence>
<evidence type="ECO:0000313" key="10">
    <source>
        <dbReference type="EMBL" id="KAG5277010.1"/>
    </source>
</evidence>
<organism evidence="10 11">
    <name type="scientific">Alosa alosa</name>
    <name type="common">allis shad</name>
    <dbReference type="NCBI Taxonomy" id="278164"/>
    <lineage>
        <taxon>Eukaryota</taxon>
        <taxon>Metazoa</taxon>
        <taxon>Chordata</taxon>
        <taxon>Craniata</taxon>
        <taxon>Vertebrata</taxon>
        <taxon>Euteleostomi</taxon>
        <taxon>Actinopterygii</taxon>
        <taxon>Neopterygii</taxon>
        <taxon>Teleostei</taxon>
        <taxon>Clupei</taxon>
        <taxon>Clupeiformes</taxon>
        <taxon>Clupeoidei</taxon>
        <taxon>Clupeidae</taxon>
        <taxon>Alosa</taxon>
    </lineage>
</organism>
<dbReference type="Pfam" id="PF17776">
    <property type="entry name" value="NLRC4_HD2"/>
    <property type="match status" value="1"/>
</dbReference>
<dbReference type="Proteomes" id="UP000823561">
    <property type="component" value="Chromosome 8"/>
</dbReference>
<keyword evidence="8" id="KW-1271">Inflammasome</keyword>
<dbReference type="InterPro" id="IPR032675">
    <property type="entry name" value="LRR_dom_sf"/>
</dbReference>
<dbReference type="InterPro" id="IPR029495">
    <property type="entry name" value="NACHT-assoc"/>
</dbReference>
<evidence type="ECO:0000256" key="2">
    <source>
        <dbReference type="ARBA" id="ARBA00022490"/>
    </source>
</evidence>
<dbReference type="SUPFAM" id="SSF52047">
    <property type="entry name" value="RNI-like"/>
    <property type="match status" value="2"/>
</dbReference>
<dbReference type="SMART" id="SM01288">
    <property type="entry name" value="FISNA"/>
    <property type="match status" value="1"/>
</dbReference>
<dbReference type="PROSITE" id="PS50837">
    <property type="entry name" value="NACHT"/>
    <property type="match status" value="1"/>
</dbReference>
<keyword evidence="7" id="KW-0395">Inflammatory response</keyword>
<evidence type="ECO:0000313" key="11">
    <source>
        <dbReference type="Proteomes" id="UP000823561"/>
    </source>
</evidence>
<dbReference type="EMBL" id="JADWDJ010000008">
    <property type="protein sequence ID" value="KAG5277010.1"/>
    <property type="molecule type" value="Genomic_DNA"/>
</dbReference>
<gene>
    <name evidence="10" type="ORF">AALO_G00112440</name>
</gene>
<evidence type="ECO:0000256" key="1">
    <source>
        <dbReference type="ARBA" id="ARBA00004110"/>
    </source>
</evidence>
<sequence length="1513" mass="171221">MEGPLPEAVDVNISADGGSQVSAPVLQHVYGNVSISNYYSGGTQPAPPMRDSDQHLIAEYKTSILTAYETVEEYNALPGQDVLLADRYTELLIIQKHRNQSEREEELRSRGDTLQQVFKTRASETHSRIHLDQLFKPKDCGSVPRAVILQGHSGHGKSFTVKKIMHDWASELFKDFILVFHLNCKELNLLSGEHSVVDLLRCDEEFTPVILRILRDSPGKVLFVIDGFDELRFSLNEITSVLPSGPSVPAPIEATLSALLKGIVLRQSVVLVTTRSTVSDKLSEQLKTPRRFTEILGFSEDGVKEYFQRFFDNTELSNKVYEHVRSNETLFTSCFTPVICWIVCTVFREHFQEAVDKQGNFETTSSIFVHFINTLMEYHCEGLSQLDRTLLRSLSQLAERGIREHQVLFNERTVSEEFPDFNKGNPFLCKFLMKKKVYRETMYSFMHLSFQEFFAALYYILIDDEKEAGRKLQMLLQFPDEVDSFRLFKENRNHVVQFPNGVDSFRLFKENRSHVVQFLFGLSNNNVHSLVKTHSWVAVRAQVKEWLLNLIKTVRLHTDIPLFVLHCLYEIHEEEFVMQVIGSWGEISLNVNQKRINCWVLLYCLQCCPSIRQMILYGLTADNLRMLQPALDKCDELGFNLEVLSDSDVDDLISALGGNQRMDALRIMSTLSAESVEHILKALQKIKYLPTVSLYVNMINHDIITMSLRLIQTTEISKFDRNLLRINWPNMEGHCSSLYFQKYANSLRLYITIDPVMVPETVISRIALTFLHSPKTAIIDFKDFVQELHILRGLREKPAWEKHMNALLSVLRSLPGLREVELTVDRVTEGLAVDILSSINTCPNLNKLQIKKEPPHWSDWFTNGTNSDLKSFCSVLSVEKDFSKQLDPKLKFSVKCRDGTLDATLTLAYVSNSAINFHNFLQKFHTLSVLRKNSSGCDEHVDALISSLNTLPGLEQVDLTLSPLTVSWVTGSLSIFQTCPSLQRLQINRCSFPSGHLFVTKNAMNRYRLDEIGFFRLDVKMSLESKNFDMMLDSSGMAIQLTESSAGSDELAFALLSSLCPMLGLREVKLRVHLLTVFWAVRGLSLIQTCPSLQKLQISKRRSSPTTSVSKDAISLSLEDVSDSDVGDLISALGEGKKIKELRLTGSLSTESVECILRTLQKQKCVGMVDLQVNTITLHIDAMRLHLLQILEMSQSYKYLCIDEKCDWNQLTNETDGDAEGLCSGLSVKKDFKDFSFSVRGRDGTTGATLPLASELDINFQEFLQNFLLGKEHDCEHVNAVIESMQSVPGLTLLVLVVCTMTVSWATESLSLIQTCPALKTLEIKDSFSSLSVEKDAISPGLNVIISTSFGSGATFEDIILMNPESTLYRISLWLPQSLVKSFGLKEFLQSCYFLQYPVETRKPEHDEHDDALMSSLHSVSGLREVHLTVNFLTATWAKRIISLIHSCPTLQKLHAGALGFLTKEGIHLLQTSSKHPNCTLIFSGRRCNKSSSPCCEPKDWELSCNEWVNITI</sequence>
<evidence type="ECO:0000256" key="8">
    <source>
        <dbReference type="ARBA" id="ARBA00023233"/>
    </source>
</evidence>